<dbReference type="Proteomes" id="UP001648503">
    <property type="component" value="Unassembled WGS sequence"/>
</dbReference>
<keyword evidence="7" id="KW-0675">Receptor</keyword>
<evidence type="ECO:0000256" key="4">
    <source>
        <dbReference type="ARBA" id="ARBA00022824"/>
    </source>
</evidence>
<keyword evidence="6" id="KW-0472">Membrane</keyword>
<feature type="domain" description="SRP54-type proteins GTP-binding" evidence="9">
    <location>
        <begin position="1450"/>
        <end position="1463"/>
    </location>
</feature>
<evidence type="ECO:0000256" key="7">
    <source>
        <dbReference type="ARBA" id="ARBA00023170"/>
    </source>
</evidence>
<dbReference type="InterPro" id="IPR042101">
    <property type="entry name" value="SRP54_N_sf"/>
</dbReference>
<evidence type="ECO:0000256" key="5">
    <source>
        <dbReference type="ARBA" id="ARBA00023134"/>
    </source>
</evidence>
<comment type="caution">
    <text evidence="10">The sequence shown here is derived from an EMBL/GenBank/DDBJ whole genome shotgun (WGS) entry which is preliminary data.</text>
</comment>
<dbReference type="Gene3D" id="3.30.450.60">
    <property type="match status" value="1"/>
</dbReference>
<dbReference type="InterPro" id="IPR007222">
    <property type="entry name" value="Sig_recog_particle_rcpt_asu_N"/>
</dbReference>
<dbReference type="Pfam" id="PF02881">
    <property type="entry name" value="SRP54_N"/>
    <property type="match status" value="1"/>
</dbReference>
<dbReference type="EMBL" id="JAFCIX010000328">
    <property type="protein sequence ID" value="KAH6594818.1"/>
    <property type="molecule type" value="Genomic_DNA"/>
</dbReference>
<evidence type="ECO:0000313" key="11">
    <source>
        <dbReference type="Proteomes" id="UP001648503"/>
    </source>
</evidence>
<reference evidence="10 11" key="1">
    <citation type="submission" date="2021-02" db="EMBL/GenBank/DDBJ databases">
        <title>Variation within the Batrachochytrium salamandrivorans European outbreak.</title>
        <authorList>
            <person name="Kelly M."/>
            <person name="Pasmans F."/>
            <person name="Shea T.P."/>
            <person name="Munoz J.F."/>
            <person name="Carranza S."/>
            <person name="Cuomo C.A."/>
            <person name="Martel A."/>
        </authorList>
    </citation>
    <scope>NUCLEOTIDE SEQUENCE [LARGE SCALE GENOMIC DNA]</scope>
    <source>
        <strain evidence="10 11">AMFP18/2</strain>
    </source>
</reference>
<dbReference type="InterPro" id="IPR000897">
    <property type="entry name" value="SRP54_GTPase_dom"/>
</dbReference>
<protein>
    <recommendedName>
        <fullName evidence="9">SRP54-type proteins GTP-binding domain-containing protein</fullName>
    </recommendedName>
</protein>
<evidence type="ECO:0000259" key="9">
    <source>
        <dbReference type="PROSITE" id="PS00300"/>
    </source>
</evidence>
<sequence length="1477" mass="163444">METEDDQLLALYGNVLLPITAGKEKQYLLSEGVNLDDAVVLFENLTGMLQGYNPSTLEWRFRLAAKLVNAHYIDLAQELKHILLVKINSTPQPSASIVHYTIFDQFIYCVIETLCLHQCDRETRNSVKDAEEKESRLFHLIMINDHEGKHALDRCIKLFEETQEVDMYILRDIGLCVVYTLVAHENTRRFGLNENDHLDEKEAVETNQREESDRIINSISKIIMLSGSISASLPSRSTIHHAFFLISTLLIHCSVPLALRPYTISCLFQWLEAHWLLINVHHSDYSIDYQARAVIDLSFFEVDRSHDIHILEWLWRMSDGVDQWQNLVGSITHVWLEAQIETIRDAFAEKLDTKDLVVKVFELATLSQSIRVVSETEWMKTPAELPPSWSRIILYMVVALANILSASLENKNGESTSIPLFDFSADSLPPPAALLQAIQSHHAFHLSSSTGSLNSEVSKNQHVTTHDEDRFNSLITHINYAMLTISVDISIASQYASMPMLIDSLLLMITDKEYAAAVLDHHCIQTSVVFFIETLLIVKPAHETAKWYSTLAKMQSTIRSRMVSSGSVCSSAIDALRRGSLASILGWLRLASAVYIQCSSSGPPPVQLKTRRAYAEFWSELLSSLLRGFPCGCNQAIVGAMHALYTHIGPSCHLAAYLLDNRWCMFVLEAIIVSLLQVEGHWRWILDFTRLVVLGPPTVKCHVRAWISSIGLVAKLRIGPHYCAAFKTASISLADELSQRLGSYPDKDMANDTITELALPNVDTNSQPNITSIIDSKMSVLVNDNDDDMDATLLANDKHTPHIILPPLLTDRRAFDTFPTRSSTRSAHSDQTSLLGMIDQVSILTRGGAVLWSRRMTVMRTDVPNPLNSLISEVFIEERAGLDSYLSGPYLAKWVFANEIGLVFVAVHQSVLSLPHMDALLNAVKTTFCARFAEIISDISHIDTYAEYDDIFDAVLEAVEEKTKEAKKNKVPRSFKDSKKYANTLEGSQQKKPEILATAVAELIPGTTSSSPSTSDADTLASKLEKLAKRGVAGRKSVTKRAKAPDVQAPLASKTKKGKQMRAWDASGGSISIDPHQKLDFSESVEEGTIQVSNLIGESMGVRALDGSYDALEMDDPDTTLDNEDEDKEGDSSDAEEHVTALAANSKPTASGSSLFSFFTKWTSSRTLTEVELESAMIRIKEHLINKNVAADIASLLCQSVKSGLVGKKTGPFKALDLTIRELMEVALSRILTPGASTDVLRDINVANTKGYTGKLGGGSSGRPYTFAFIGVNGVGKSTNLSKICFWLLQNKKRVLIAACDTFRSGAVEQLRVHCRNLKELEKGAVVDLFDRGYGKDPAAIAKDAIAYATAERYDVVLIDTAGRMQDNEPLMRALAKLISTNNPDKILFVGEALVGNGAVDQLSKFNQALRDFSGMRVPRQIDGMILTKFDTIDDKVGAALSMTYTTGKPILFVGTGQTYTDLRKLNVKSVVGSLLK</sequence>
<evidence type="ECO:0000313" key="10">
    <source>
        <dbReference type="EMBL" id="KAH6594818.1"/>
    </source>
</evidence>
<dbReference type="InterPro" id="IPR013822">
    <property type="entry name" value="Signal_recog_particl_SRP54_hlx"/>
</dbReference>
<dbReference type="Gene3D" id="3.40.50.300">
    <property type="entry name" value="P-loop containing nucleotide triphosphate hydrolases"/>
    <property type="match status" value="1"/>
</dbReference>
<keyword evidence="5" id="KW-0342">GTP-binding</keyword>
<feature type="compositionally biased region" description="Acidic residues" evidence="8">
    <location>
        <begin position="1112"/>
        <end position="1134"/>
    </location>
</feature>
<evidence type="ECO:0000256" key="8">
    <source>
        <dbReference type="SAM" id="MobiDB-lite"/>
    </source>
</evidence>
<gene>
    <name evidence="10" type="ORF">BASA50_006292</name>
</gene>
<dbReference type="CDD" id="cd17876">
    <property type="entry name" value="SRalpha_C"/>
    <property type="match status" value="1"/>
</dbReference>
<keyword evidence="3" id="KW-0547">Nucleotide-binding</keyword>
<dbReference type="InterPro" id="IPR036225">
    <property type="entry name" value="SRP/SRP_N"/>
</dbReference>
<dbReference type="PROSITE" id="PS00300">
    <property type="entry name" value="SRP54"/>
    <property type="match status" value="1"/>
</dbReference>
<dbReference type="SUPFAM" id="SSF47364">
    <property type="entry name" value="Domain of the SRP/SRP receptor G-proteins"/>
    <property type="match status" value="1"/>
</dbReference>
<dbReference type="Pfam" id="PF00448">
    <property type="entry name" value="SRP54"/>
    <property type="match status" value="1"/>
</dbReference>
<comment type="subcellular location">
    <subcellularLocation>
        <location evidence="1">Endoplasmic reticulum membrane</location>
        <topology evidence="1">Peripheral membrane protein</topology>
        <orientation evidence="1">Cytoplasmic side</orientation>
    </subcellularLocation>
</comment>
<keyword evidence="4" id="KW-0256">Endoplasmic reticulum</keyword>
<evidence type="ECO:0000256" key="2">
    <source>
        <dbReference type="ARBA" id="ARBA00008531"/>
    </source>
</evidence>
<dbReference type="SUPFAM" id="SSF64356">
    <property type="entry name" value="SNARE-like"/>
    <property type="match status" value="1"/>
</dbReference>
<dbReference type="PANTHER" id="PTHR43134:SF1">
    <property type="entry name" value="SIGNAL RECOGNITION PARTICLE RECEPTOR SUBUNIT ALPHA"/>
    <property type="match status" value="1"/>
</dbReference>
<evidence type="ECO:0000256" key="1">
    <source>
        <dbReference type="ARBA" id="ARBA00004397"/>
    </source>
</evidence>
<dbReference type="InterPro" id="IPR027417">
    <property type="entry name" value="P-loop_NTPase"/>
</dbReference>
<proteinExistence type="inferred from homology"/>
<organism evidence="10 11">
    <name type="scientific">Batrachochytrium salamandrivorans</name>
    <dbReference type="NCBI Taxonomy" id="1357716"/>
    <lineage>
        <taxon>Eukaryota</taxon>
        <taxon>Fungi</taxon>
        <taxon>Fungi incertae sedis</taxon>
        <taxon>Chytridiomycota</taxon>
        <taxon>Chytridiomycota incertae sedis</taxon>
        <taxon>Chytridiomycetes</taxon>
        <taxon>Rhizophydiales</taxon>
        <taxon>Rhizophydiales incertae sedis</taxon>
        <taxon>Batrachochytrium</taxon>
    </lineage>
</organism>
<dbReference type="InterPro" id="IPR011012">
    <property type="entry name" value="Longin-like_dom_sf"/>
</dbReference>
<dbReference type="PANTHER" id="PTHR43134">
    <property type="entry name" value="SIGNAL RECOGNITION PARTICLE RECEPTOR SUBUNIT ALPHA"/>
    <property type="match status" value="1"/>
</dbReference>
<evidence type="ECO:0000256" key="3">
    <source>
        <dbReference type="ARBA" id="ARBA00022741"/>
    </source>
</evidence>
<dbReference type="InterPro" id="IPR003593">
    <property type="entry name" value="AAA+_ATPase"/>
</dbReference>
<keyword evidence="11" id="KW-1185">Reference proteome</keyword>
<dbReference type="SUPFAM" id="SSF52540">
    <property type="entry name" value="P-loop containing nucleoside triphosphate hydrolases"/>
    <property type="match status" value="1"/>
</dbReference>
<feature type="region of interest" description="Disordered" evidence="8">
    <location>
        <begin position="1111"/>
        <end position="1137"/>
    </location>
</feature>
<comment type="similarity">
    <text evidence="2">Belongs to the GTP-binding SRP family.</text>
</comment>
<feature type="region of interest" description="Disordered" evidence="8">
    <location>
        <begin position="1031"/>
        <end position="1062"/>
    </location>
</feature>
<dbReference type="Gene3D" id="1.20.120.140">
    <property type="entry name" value="Signal recognition particle SRP54, nucleotide-binding domain"/>
    <property type="match status" value="1"/>
</dbReference>
<dbReference type="Pfam" id="PF04086">
    <property type="entry name" value="SRP-alpha_N"/>
    <property type="match status" value="1"/>
</dbReference>
<name>A0ABQ8FAT8_9FUNG</name>
<dbReference type="SMART" id="SM00382">
    <property type="entry name" value="AAA"/>
    <property type="match status" value="1"/>
</dbReference>
<dbReference type="CDD" id="cd14826">
    <property type="entry name" value="SR_alpha_SRX"/>
    <property type="match status" value="1"/>
</dbReference>
<dbReference type="SMART" id="SM00962">
    <property type="entry name" value="SRP54"/>
    <property type="match status" value="1"/>
</dbReference>
<evidence type="ECO:0000256" key="6">
    <source>
        <dbReference type="ARBA" id="ARBA00023136"/>
    </source>
</evidence>
<accession>A0ABQ8FAT8</accession>